<dbReference type="Proteomes" id="UP000247117">
    <property type="component" value="Unassembled WGS sequence"/>
</dbReference>
<gene>
    <name evidence="3" type="ORF">CYK91_12865</name>
    <name evidence="2" type="ORF">JJB78_11035</name>
</gene>
<accession>A0AB37C499</accession>
<name>A0AB37C499_CLOPF</name>
<dbReference type="EMBL" id="JAENRE010000004">
    <property type="protein sequence ID" value="MBO3417042.1"/>
    <property type="molecule type" value="Genomic_DNA"/>
</dbReference>
<dbReference type="SUPFAM" id="SSF47413">
    <property type="entry name" value="lambda repressor-like DNA-binding domains"/>
    <property type="match status" value="1"/>
</dbReference>
<dbReference type="Gene3D" id="1.10.260.40">
    <property type="entry name" value="lambda repressor-like DNA-binding domains"/>
    <property type="match status" value="1"/>
</dbReference>
<reference evidence="3 4" key="1">
    <citation type="journal article" date="2018" name="BMC Genomics">
        <title>Whole genome analysis reveals the diversity and evolutionary relationships between necrotic enteritis-causing strains of Clostridium perfringens.</title>
        <authorList>
            <person name="Lacey J.A."/>
            <person name="Allnutt T.R."/>
            <person name="Vezina B."/>
            <person name="Van T.T.H."/>
            <person name="Stent T."/>
            <person name="Han X."/>
            <person name="Rood J.I."/>
            <person name="Wade B."/>
            <person name="Keyburn A.L."/>
            <person name="Seeman T."/>
            <person name="Chen H."/>
            <person name="Haring V."/>
            <person name="Johanesen P.A."/>
            <person name="Lyras D."/>
            <person name="Moore R.J."/>
        </authorList>
    </citation>
    <scope>NUCLEOTIDE SEQUENCE [LARGE SCALE GENOMIC DNA]</scope>
    <source>
        <strain evidence="3 4">EUR-NE15</strain>
    </source>
</reference>
<feature type="domain" description="HTH cro/C1-type" evidence="1">
    <location>
        <begin position="104"/>
        <end position="140"/>
    </location>
</feature>
<evidence type="ECO:0000313" key="4">
    <source>
        <dbReference type="Proteomes" id="UP000247117"/>
    </source>
</evidence>
<dbReference type="PROSITE" id="PS50943">
    <property type="entry name" value="HTH_CROC1"/>
    <property type="match status" value="1"/>
</dbReference>
<dbReference type="AlphaFoldDB" id="A0AB37C499"/>
<dbReference type="EMBL" id="PJTB01000005">
    <property type="protein sequence ID" value="PWX37442.1"/>
    <property type="molecule type" value="Genomic_DNA"/>
</dbReference>
<evidence type="ECO:0000259" key="1">
    <source>
        <dbReference type="PROSITE" id="PS50943"/>
    </source>
</evidence>
<sequence>MRYNNHFDNQFPSAGNIEFNVYKETLKKSMKEKYYKIVTDFEFSEEEYIENIEIFIEVHFPIVLDEGYLSPEHFKTFCGLFMIPYTEIADEYYLFVLGDYAKAILDKRKALDYTQKELAKEINISIVDIYKFESYLKYPTRKQYKKLFK</sequence>
<evidence type="ECO:0000313" key="2">
    <source>
        <dbReference type="EMBL" id="MBO3417042.1"/>
    </source>
</evidence>
<dbReference type="Proteomes" id="UP000668358">
    <property type="component" value="Unassembled WGS sequence"/>
</dbReference>
<comment type="caution">
    <text evidence="3">The sequence shown here is derived from an EMBL/GenBank/DDBJ whole genome shotgun (WGS) entry which is preliminary data.</text>
</comment>
<evidence type="ECO:0000313" key="3">
    <source>
        <dbReference type="EMBL" id="PWX37442.1"/>
    </source>
</evidence>
<proteinExistence type="predicted"/>
<evidence type="ECO:0000313" key="5">
    <source>
        <dbReference type="Proteomes" id="UP000668358"/>
    </source>
</evidence>
<protein>
    <submittedName>
        <fullName evidence="3">Transcriptional regulator</fullName>
    </submittedName>
</protein>
<dbReference type="InterPro" id="IPR010982">
    <property type="entry name" value="Lambda_DNA-bd_dom_sf"/>
</dbReference>
<reference evidence="2 5" key="2">
    <citation type="submission" date="2020-12" db="EMBL/GenBank/DDBJ databases">
        <title>Comparative genomics of Clostridium perfringens reveals patterns of host-associated phylogenetic clades and virulence factors.</title>
        <authorList>
            <person name="Smith A.H."/>
            <person name="Geier R."/>
        </authorList>
    </citation>
    <scope>NUCLEOTIDE SEQUENCE [LARGE SCALE GENOMIC DNA]</scope>
    <source>
        <strain evidence="2 5">CHD15829P</strain>
    </source>
</reference>
<dbReference type="InterPro" id="IPR001387">
    <property type="entry name" value="Cro/C1-type_HTH"/>
</dbReference>
<dbReference type="GO" id="GO:0003677">
    <property type="term" value="F:DNA binding"/>
    <property type="evidence" value="ECO:0007669"/>
    <property type="project" value="InterPro"/>
</dbReference>
<organism evidence="3 4">
    <name type="scientific">Clostridium perfringens</name>
    <dbReference type="NCBI Taxonomy" id="1502"/>
    <lineage>
        <taxon>Bacteria</taxon>
        <taxon>Bacillati</taxon>
        <taxon>Bacillota</taxon>
        <taxon>Clostridia</taxon>
        <taxon>Eubacteriales</taxon>
        <taxon>Clostridiaceae</taxon>
        <taxon>Clostridium</taxon>
    </lineage>
</organism>
<dbReference type="CDD" id="cd00093">
    <property type="entry name" value="HTH_XRE"/>
    <property type="match status" value="1"/>
</dbReference>